<accession>A0ABQ5R8L9</accession>
<name>A0ABQ5R8L9_9ACTN</name>
<dbReference type="SUPFAM" id="SSF56574">
    <property type="entry name" value="Serpins"/>
    <property type="match status" value="1"/>
</dbReference>
<dbReference type="EMBL" id="BSDI01000063">
    <property type="protein sequence ID" value="GLI02482.1"/>
    <property type="molecule type" value="Genomic_DNA"/>
</dbReference>
<protein>
    <recommendedName>
        <fullName evidence="3">Serpin domain-containing protein</fullName>
    </recommendedName>
</protein>
<keyword evidence="2" id="KW-1185">Reference proteome</keyword>
<reference evidence="1" key="1">
    <citation type="submission" date="2022-12" db="EMBL/GenBank/DDBJ databases">
        <title>New Phytohabitans aurantiacus sp. RD004123 nov., an actinomycete isolated from soil.</title>
        <authorList>
            <person name="Triningsih D.W."/>
            <person name="Harunari E."/>
            <person name="Igarashi Y."/>
        </authorList>
    </citation>
    <scope>NUCLEOTIDE SEQUENCE</scope>
    <source>
        <strain evidence="1">RD004123</strain>
    </source>
</reference>
<organism evidence="1 2">
    <name type="scientific">Phytohabitans aurantiacus</name>
    <dbReference type="NCBI Taxonomy" id="3016789"/>
    <lineage>
        <taxon>Bacteria</taxon>
        <taxon>Bacillati</taxon>
        <taxon>Actinomycetota</taxon>
        <taxon>Actinomycetes</taxon>
        <taxon>Micromonosporales</taxon>
        <taxon>Micromonosporaceae</taxon>
    </lineage>
</organism>
<evidence type="ECO:0000313" key="1">
    <source>
        <dbReference type="EMBL" id="GLI02482.1"/>
    </source>
</evidence>
<evidence type="ECO:0008006" key="3">
    <source>
        <dbReference type="Google" id="ProtNLM"/>
    </source>
</evidence>
<dbReference type="InterPro" id="IPR036186">
    <property type="entry name" value="Serpin_sf"/>
</dbReference>
<proteinExistence type="predicted"/>
<dbReference type="RefSeq" id="WP_281903993.1">
    <property type="nucleotide sequence ID" value="NZ_BSDI01000063.1"/>
</dbReference>
<dbReference type="Proteomes" id="UP001144280">
    <property type="component" value="Unassembled WGS sequence"/>
</dbReference>
<evidence type="ECO:0000313" key="2">
    <source>
        <dbReference type="Proteomes" id="UP001144280"/>
    </source>
</evidence>
<sequence>MPVTAAETFTPIARYAARLHAIAGGTHHVASPLGAWLLLALCGAAGHDVEEALGVDADDALAFAADLLGTPHDAVLSAAAVWTRARADALLRRLPAAVETGDLPGQDRLDAWAREHTLGLIESFPLQVPPTAVVVLATALATKVSWGMPFDVVPGSTLGGPFGARLANALRTPEGHGHRQFVASSARAGDLVVHTARAREGLAVTSVAAAPDVPAADVLAAAYEVAGGTAVARSLFDLPLGDGPLWTISERHAPVTAASGREERCAAILPAWEARSEIDLGHPDLGFPAGARAIAELLGLTEYDYEARQSAVARYTRVGFEAAAVSAMFTTTGFTMPREGLVRTAELRFGHPYAVVAVASGGGPWDGVPVFSAWVANPSGSAG</sequence>
<gene>
    <name evidence="1" type="ORF">Pa4123_77600</name>
</gene>
<comment type="caution">
    <text evidence="1">The sequence shown here is derived from an EMBL/GenBank/DDBJ whole genome shotgun (WGS) entry which is preliminary data.</text>
</comment>